<evidence type="ECO:0000313" key="4">
    <source>
        <dbReference type="Proteomes" id="UP000186235"/>
    </source>
</evidence>
<dbReference type="InterPro" id="IPR028976">
    <property type="entry name" value="CheC-like_sf"/>
</dbReference>
<evidence type="ECO:0000313" key="3">
    <source>
        <dbReference type="EMBL" id="SIP87585.1"/>
    </source>
</evidence>
<dbReference type="AlphaFoldDB" id="A0A1N6N6A2"/>
<organism evidence="3 4">
    <name type="scientific">Cellulosimicrobium aquatile</name>
    <dbReference type="NCBI Taxonomy" id="1612203"/>
    <lineage>
        <taxon>Bacteria</taxon>
        <taxon>Bacillati</taxon>
        <taxon>Actinomycetota</taxon>
        <taxon>Actinomycetes</taxon>
        <taxon>Micrococcales</taxon>
        <taxon>Promicromonosporaceae</taxon>
        <taxon>Cellulosimicrobium</taxon>
    </lineage>
</organism>
<dbReference type="Gene3D" id="3.40.1550.10">
    <property type="entry name" value="CheC-like"/>
    <property type="match status" value="1"/>
</dbReference>
<dbReference type="EMBL" id="FTMI01000001">
    <property type="protein sequence ID" value="SIP87585.1"/>
    <property type="molecule type" value="Genomic_DNA"/>
</dbReference>
<dbReference type="Proteomes" id="UP000186235">
    <property type="component" value="Unassembled WGS sequence"/>
</dbReference>
<dbReference type="SUPFAM" id="SSF103039">
    <property type="entry name" value="CheC-like"/>
    <property type="match status" value="1"/>
</dbReference>
<keyword evidence="4" id="KW-1185">Reference proteome</keyword>
<protein>
    <submittedName>
        <fullName evidence="3">Chemotaxis phosphatase CheX</fullName>
    </submittedName>
</protein>
<proteinExistence type="predicted"/>
<dbReference type="GO" id="GO:0006935">
    <property type="term" value="P:chemotaxis"/>
    <property type="evidence" value="ECO:0007669"/>
    <property type="project" value="UniProtKB-KW"/>
</dbReference>
<feature type="domain" description="Chemotaxis phosphatase CheX-like" evidence="2">
    <location>
        <begin position="47"/>
        <end position="125"/>
    </location>
</feature>
<accession>A0A1N6N6A2</accession>
<dbReference type="InterPro" id="IPR028051">
    <property type="entry name" value="CheX-like_dom"/>
</dbReference>
<dbReference type="RefSeq" id="WP_076403313.1">
    <property type="nucleotide sequence ID" value="NZ_FTMI01000001.1"/>
</dbReference>
<reference evidence="4" key="1">
    <citation type="submission" date="2017-01" db="EMBL/GenBank/DDBJ databases">
        <authorList>
            <person name="Varghese N."/>
            <person name="Submissions S."/>
        </authorList>
    </citation>
    <scope>NUCLEOTIDE SEQUENCE [LARGE SCALE GENOMIC DNA]</scope>
    <source>
        <strain evidence="4">3bp</strain>
    </source>
</reference>
<sequence>MIDTRDTLTQSVLPIAQDLFAAMVDGEPGLLEPVDALGAPIPDPVHAWVDIVGPTSWRTLVVTARPTADRIARALLQLGDDETVGLDDVRDALGEVANVVGGNLKGMLDGGSSLTLPVVDTTGPAVARAADHAQALLWRGEPLVISLWTSKDGEQL</sequence>
<dbReference type="Pfam" id="PF13690">
    <property type="entry name" value="CheX"/>
    <property type="match status" value="1"/>
</dbReference>
<name>A0A1N6N6A2_9MICO</name>
<evidence type="ECO:0000259" key="2">
    <source>
        <dbReference type="Pfam" id="PF13690"/>
    </source>
</evidence>
<keyword evidence="1" id="KW-0145">Chemotaxis</keyword>
<gene>
    <name evidence="3" type="ORF">SAMN05518682_0185</name>
</gene>
<evidence type="ECO:0000256" key="1">
    <source>
        <dbReference type="ARBA" id="ARBA00022500"/>
    </source>
</evidence>